<reference evidence="2 3" key="1">
    <citation type="submission" date="2020-01" db="EMBL/GenBank/DDBJ databases">
        <title>Microvirga sp. nov., an arsenate reduction bacterium isolated from Tibet hotspring sediments.</title>
        <authorList>
            <person name="Yuan C.-G."/>
        </authorList>
    </citation>
    <scope>NUCLEOTIDE SEQUENCE [LARGE SCALE GENOMIC DNA]</scope>
    <source>
        <strain evidence="2 3">SYSU G3D203</strain>
    </source>
</reference>
<keyword evidence="3" id="KW-1185">Reference proteome</keyword>
<feature type="domain" description="Rv2175c C-terminal" evidence="1">
    <location>
        <begin position="208"/>
        <end position="243"/>
    </location>
</feature>
<sequence length="245" mass="26096">MAALVNASRTKKPDRLKDIGTRTAGFVVTELRSHTELSAELARVIEGIGQVLERAIEISGEPQKLALLSRAVKGFDAAINAPVNSADLVSILSSSTDVGALAKALTAAASDPVVAKLDPTAELVAAGAARKAELINLAGGLFSLQNVVSLLKITRQAIEKRRKAGTIIAVRTGDDYRYPACQFTQDGMVEGLDMVLKEMPVRADWMRLEWLLTPDEALDGLSPLEALKKGQLEDVLDVARAQGAE</sequence>
<organism evidence="2 3">
    <name type="scientific">Microvirga arsenatis</name>
    <dbReference type="NCBI Taxonomy" id="2692265"/>
    <lineage>
        <taxon>Bacteria</taxon>
        <taxon>Pseudomonadati</taxon>
        <taxon>Pseudomonadota</taxon>
        <taxon>Alphaproteobacteria</taxon>
        <taxon>Hyphomicrobiales</taxon>
        <taxon>Methylobacteriaceae</taxon>
        <taxon>Microvirga</taxon>
    </lineage>
</organism>
<evidence type="ECO:0000313" key="3">
    <source>
        <dbReference type="Proteomes" id="UP000818323"/>
    </source>
</evidence>
<dbReference type="RefSeq" id="WP_161726529.1">
    <property type="nucleotide sequence ID" value="NZ_JAAAXI010000038.1"/>
</dbReference>
<dbReference type="Proteomes" id="UP000818323">
    <property type="component" value="Unassembled WGS sequence"/>
</dbReference>
<dbReference type="Pfam" id="PF18367">
    <property type="entry name" value="Rv2175c_C"/>
    <property type="match status" value="1"/>
</dbReference>
<gene>
    <name evidence="2" type="ORF">GR303_22880</name>
</gene>
<evidence type="ECO:0000313" key="2">
    <source>
        <dbReference type="EMBL" id="NBJ27171.1"/>
    </source>
</evidence>
<evidence type="ECO:0000259" key="1">
    <source>
        <dbReference type="Pfam" id="PF18367"/>
    </source>
</evidence>
<accession>A0ABW9Z8E2</accession>
<comment type="caution">
    <text evidence="2">The sequence shown here is derived from an EMBL/GenBank/DDBJ whole genome shotgun (WGS) entry which is preliminary data.</text>
</comment>
<proteinExistence type="predicted"/>
<name>A0ABW9Z8E2_9HYPH</name>
<dbReference type="InterPro" id="IPR041098">
    <property type="entry name" value="Rv2175c_C"/>
</dbReference>
<dbReference type="EMBL" id="JAAAXJ010000029">
    <property type="protein sequence ID" value="NBJ27171.1"/>
    <property type="molecule type" value="Genomic_DNA"/>
</dbReference>
<protein>
    <recommendedName>
        <fullName evidence="1">Rv2175c C-terminal domain-containing protein</fullName>
    </recommendedName>
</protein>